<organism evidence="6 7">
    <name type="scientific">Phyllobacterium ifriqiyense</name>
    <dbReference type="NCBI Taxonomy" id="314238"/>
    <lineage>
        <taxon>Bacteria</taxon>
        <taxon>Pseudomonadati</taxon>
        <taxon>Pseudomonadota</taxon>
        <taxon>Alphaproteobacteria</taxon>
        <taxon>Hyphomicrobiales</taxon>
        <taxon>Phyllobacteriaceae</taxon>
        <taxon>Phyllobacterium</taxon>
    </lineage>
</organism>
<evidence type="ECO:0000256" key="4">
    <source>
        <dbReference type="ARBA" id="ARBA00023136"/>
    </source>
</evidence>
<evidence type="ECO:0000313" key="6">
    <source>
        <dbReference type="EMBL" id="MDQ0998263.1"/>
    </source>
</evidence>
<evidence type="ECO:0000256" key="1">
    <source>
        <dbReference type="ARBA" id="ARBA00004442"/>
    </source>
</evidence>
<evidence type="ECO:0000256" key="3">
    <source>
        <dbReference type="ARBA" id="ARBA00022729"/>
    </source>
</evidence>
<dbReference type="Proteomes" id="UP001237780">
    <property type="component" value="Unassembled WGS sequence"/>
</dbReference>
<dbReference type="EMBL" id="JAUSZT010000003">
    <property type="protein sequence ID" value="MDQ0998263.1"/>
    <property type="molecule type" value="Genomic_DNA"/>
</dbReference>
<dbReference type="Pfam" id="PF06629">
    <property type="entry name" value="MipA"/>
    <property type="match status" value="1"/>
</dbReference>
<evidence type="ECO:0000256" key="5">
    <source>
        <dbReference type="ARBA" id="ARBA00023237"/>
    </source>
</evidence>
<name>A0ABU0SBY9_9HYPH</name>
<comment type="subcellular location">
    <subcellularLocation>
        <location evidence="1">Cell outer membrane</location>
    </subcellularLocation>
</comment>
<keyword evidence="3" id="KW-0732">Signal</keyword>
<keyword evidence="5" id="KW-0998">Cell outer membrane</keyword>
<evidence type="ECO:0000313" key="7">
    <source>
        <dbReference type="Proteomes" id="UP001237780"/>
    </source>
</evidence>
<dbReference type="PANTHER" id="PTHR38776">
    <property type="entry name" value="MLTA-INTERACTING PROTEIN-RELATED"/>
    <property type="match status" value="1"/>
</dbReference>
<reference evidence="6 7" key="1">
    <citation type="submission" date="2023-07" db="EMBL/GenBank/DDBJ databases">
        <title>Comparative genomics of wheat-associated soil bacteria to identify genetic determinants of phenazine resistance.</title>
        <authorList>
            <person name="Mouncey N."/>
        </authorList>
    </citation>
    <scope>NUCLEOTIDE SEQUENCE [LARGE SCALE GENOMIC DNA]</scope>
    <source>
        <strain evidence="6 7">W4I11</strain>
    </source>
</reference>
<accession>A0ABU0SBY9</accession>
<dbReference type="RefSeq" id="WP_307282988.1">
    <property type="nucleotide sequence ID" value="NZ_JAUSZT010000003.1"/>
</dbReference>
<dbReference type="PANTHER" id="PTHR38776:SF1">
    <property type="entry name" value="MLTA-INTERACTING PROTEIN-RELATED"/>
    <property type="match status" value="1"/>
</dbReference>
<comment type="similarity">
    <text evidence="2">Belongs to the MipA/OmpV family.</text>
</comment>
<evidence type="ECO:0000256" key="2">
    <source>
        <dbReference type="ARBA" id="ARBA00005722"/>
    </source>
</evidence>
<sequence>MSVRLIGALAGAVFFASPAIVLADEYYSDAETPASSSRGDHWWSGDWYLTLGAKGFVAPRYDGASDYRLLAAPVISLGRAGKSEKFSSLNDNASIGFIDTGVFRAGLTGKLVSGRDDDDSRDLKGLHDTDWGVEVGGFAEFYPTDNVRGRVEVRRGIGAHDGVVADFAVDAFTDITPTVRVSAGPRATVATKDYFREYYGVNPAESAASGLKEYRPGGGLKSLGIGGQITWKTTDKITTSAYAEYNRLMGPAADSSLVKERGSANQATFGLQATYRFDFSL</sequence>
<proteinExistence type="inferred from homology"/>
<keyword evidence="4" id="KW-0472">Membrane</keyword>
<gene>
    <name evidence="6" type="ORF">QFZ34_003445</name>
</gene>
<comment type="caution">
    <text evidence="6">The sequence shown here is derived from an EMBL/GenBank/DDBJ whole genome shotgun (WGS) entry which is preliminary data.</text>
</comment>
<protein>
    <submittedName>
        <fullName evidence="6">Outer membrane protein</fullName>
    </submittedName>
</protein>
<dbReference type="InterPro" id="IPR010583">
    <property type="entry name" value="MipA"/>
</dbReference>
<keyword evidence="7" id="KW-1185">Reference proteome</keyword>